<protein>
    <submittedName>
        <fullName evidence="1">Uncharacterized protein</fullName>
    </submittedName>
</protein>
<dbReference type="AlphaFoldDB" id="A0A382TF12"/>
<reference evidence="1" key="1">
    <citation type="submission" date="2018-05" db="EMBL/GenBank/DDBJ databases">
        <authorList>
            <person name="Lanie J.A."/>
            <person name="Ng W.-L."/>
            <person name="Kazmierczak K.M."/>
            <person name="Andrzejewski T.M."/>
            <person name="Davidsen T.M."/>
            <person name="Wayne K.J."/>
            <person name="Tettelin H."/>
            <person name="Glass J.I."/>
            <person name="Rusch D."/>
            <person name="Podicherti R."/>
            <person name="Tsui H.-C.T."/>
            <person name="Winkler M.E."/>
        </authorList>
    </citation>
    <scope>NUCLEOTIDE SEQUENCE</scope>
</reference>
<organism evidence="1">
    <name type="scientific">marine metagenome</name>
    <dbReference type="NCBI Taxonomy" id="408172"/>
    <lineage>
        <taxon>unclassified sequences</taxon>
        <taxon>metagenomes</taxon>
        <taxon>ecological metagenomes</taxon>
    </lineage>
</organism>
<sequence length="41" mass="4644">MSTCFTESDLLIEGILADDKGVLGRCLFYVEELDKYAGYKH</sequence>
<name>A0A382TF12_9ZZZZ</name>
<accession>A0A382TF12</accession>
<proteinExistence type="predicted"/>
<gene>
    <name evidence="1" type="ORF">METZ01_LOCUS372865</name>
</gene>
<dbReference type="EMBL" id="UINC01135704">
    <property type="protein sequence ID" value="SVD20011.1"/>
    <property type="molecule type" value="Genomic_DNA"/>
</dbReference>
<evidence type="ECO:0000313" key="1">
    <source>
        <dbReference type="EMBL" id="SVD20011.1"/>
    </source>
</evidence>